<dbReference type="HAMAP" id="MF_00558">
    <property type="entry name" value="Succ_CoA_beta"/>
    <property type="match status" value="1"/>
</dbReference>
<dbReference type="Gene3D" id="3.30.470.20">
    <property type="entry name" value="ATP-grasp fold, B domain"/>
    <property type="match status" value="1"/>
</dbReference>
<dbReference type="InterPro" id="IPR013815">
    <property type="entry name" value="ATP_grasp_subdomain_1"/>
</dbReference>
<accession>E4T4B6</accession>
<dbReference type="AlphaFoldDB" id="E4T4B6"/>
<dbReference type="FunFam" id="3.30.470.20:FF:000002">
    <property type="entry name" value="Succinate--CoA ligase [ADP-forming] subunit beta"/>
    <property type="match status" value="1"/>
</dbReference>
<keyword evidence="3 7" id="KW-0436">Ligase</keyword>
<keyword evidence="5 7" id="KW-0547">Nucleotide-binding</keyword>
<dbReference type="Proteomes" id="UP000008718">
    <property type="component" value="Chromosome"/>
</dbReference>
<dbReference type="PANTHER" id="PTHR11815:SF10">
    <property type="entry name" value="SUCCINATE--COA LIGASE [GDP-FORMING] SUBUNIT BETA, MITOCHONDRIAL"/>
    <property type="match status" value="1"/>
</dbReference>
<feature type="binding site" evidence="7">
    <location>
        <position position="256"/>
    </location>
    <ligand>
        <name>substrate</name>
        <note>ligand shared with subunit alpha</note>
    </ligand>
</feature>
<sequence>MKIHEYQARQLFRKYGIPVPEDVLCYTVSEVEKAAKDLNRMVVVKAQVLVGGRGKAGGVKLARNVEDAVSAAKQILGMDIKGYKVEKVLVADAVDISKEFYVGLINDRNSKTVTLMASSEGGVEIEEVAKENPEKIIKFHINPLTGLLDYQARDIALQLFGEIKTAQKAASIFKKLYKLYVETDATIAEINPLVLTPDNEVLAIDGKMNFDDNALFRQPEILAMREPDEDELVEIDAHSKGLSYIRLDGNIGCMVNGAGLAMATMDMIKLYGGEPANFLDIGGSSSPQKVIDAMNILLNDKHVKAVMINIFGGITRCDDVAKGLIKAMEVISTDIPIVVRLSGTNAAEGLELLKQTNLPTVSSMSEAAQLAIELSNNLIFTPHK</sequence>
<evidence type="ECO:0000256" key="2">
    <source>
        <dbReference type="ARBA" id="ARBA00022532"/>
    </source>
</evidence>
<dbReference type="NCBIfam" id="TIGR01016">
    <property type="entry name" value="sucCoAbeta"/>
    <property type="match status" value="1"/>
</dbReference>
<evidence type="ECO:0000256" key="3">
    <source>
        <dbReference type="ARBA" id="ARBA00022598"/>
    </source>
</evidence>
<dbReference type="GO" id="GO:0042709">
    <property type="term" value="C:succinate-CoA ligase complex"/>
    <property type="evidence" value="ECO:0007669"/>
    <property type="project" value="TreeGrafter"/>
</dbReference>
<comment type="function">
    <text evidence="7">Succinyl-CoA synthetase functions in the citric acid cycle (TCA), coupling the hydrolysis of succinyl-CoA to the synthesis of either ATP or GTP and thus represents the only step of substrate-level phosphorylation in the TCA. The beta subunit provides nucleotide specificity of the enzyme and binds the substrate succinate, while the binding sites for coenzyme A and phosphate are found in the alpha subunit.</text>
</comment>
<evidence type="ECO:0000313" key="10">
    <source>
        <dbReference type="EMBL" id="ADQ79560.1"/>
    </source>
</evidence>
<dbReference type="Gene3D" id="3.40.50.261">
    <property type="entry name" value="Succinyl-CoA synthetase domains"/>
    <property type="match status" value="1"/>
</dbReference>
<dbReference type="eggNOG" id="COG0045">
    <property type="taxonomic scope" value="Bacteria"/>
</dbReference>
<feature type="domain" description="ATP-grasp" evidence="9">
    <location>
        <begin position="9"/>
        <end position="219"/>
    </location>
</feature>
<keyword evidence="7 8" id="KW-0067">ATP-binding</keyword>
<comment type="cofactor">
    <cofactor evidence="7">
        <name>Mg(2+)</name>
        <dbReference type="ChEBI" id="CHEBI:18420"/>
    </cofactor>
    <text evidence="7">Binds 1 Mg(2+) ion per subunit.</text>
</comment>
<feature type="binding site" evidence="7">
    <location>
        <position position="94"/>
    </location>
    <ligand>
        <name>ATP</name>
        <dbReference type="ChEBI" id="CHEBI:30616"/>
    </ligand>
</feature>
<dbReference type="PROSITE" id="PS50975">
    <property type="entry name" value="ATP_GRASP"/>
    <property type="match status" value="1"/>
</dbReference>
<keyword evidence="2 7" id="KW-0816">Tricarboxylic acid cycle</keyword>
<name>E4T4B6_PALPW</name>
<dbReference type="PANTHER" id="PTHR11815">
    <property type="entry name" value="SUCCINYL-COA SYNTHETASE BETA CHAIN"/>
    <property type="match status" value="1"/>
</dbReference>
<dbReference type="NCBIfam" id="NF001913">
    <property type="entry name" value="PRK00696.1"/>
    <property type="match status" value="1"/>
</dbReference>
<dbReference type="GO" id="GO:0006099">
    <property type="term" value="P:tricarboxylic acid cycle"/>
    <property type="evidence" value="ECO:0007669"/>
    <property type="project" value="UniProtKB-UniRule"/>
</dbReference>
<organism evidence="10 11">
    <name type="scientific">Paludibacter propionicigenes (strain DSM 17365 / JCM 13257 / WB4)</name>
    <dbReference type="NCBI Taxonomy" id="694427"/>
    <lineage>
        <taxon>Bacteria</taxon>
        <taxon>Pseudomonadati</taxon>
        <taxon>Bacteroidota</taxon>
        <taxon>Bacteroidia</taxon>
        <taxon>Bacteroidales</taxon>
        <taxon>Paludibacteraceae</taxon>
        <taxon>Paludibacter</taxon>
    </lineage>
</organism>
<dbReference type="UniPathway" id="UPA00223">
    <property type="reaction ID" value="UER00999"/>
</dbReference>
<dbReference type="EMBL" id="CP002345">
    <property type="protein sequence ID" value="ADQ79560.1"/>
    <property type="molecule type" value="Genomic_DNA"/>
</dbReference>
<feature type="binding site" evidence="7">
    <location>
        <position position="45"/>
    </location>
    <ligand>
        <name>ATP</name>
        <dbReference type="ChEBI" id="CHEBI:30616"/>
    </ligand>
</feature>
<dbReference type="Pfam" id="PF08442">
    <property type="entry name" value="ATP-grasp_2"/>
    <property type="match status" value="1"/>
</dbReference>
<keyword evidence="4 7" id="KW-0479">Metal-binding</keyword>
<feature type="binding site" evidence="7">
    <location>
        <position position="205"/>
    </location>
    <ligand>
        <name>Mg(2+)</name>
        <dbReference type="ChEBI" id="CHEBI:18420"/>
    </ligand>
</feature>
<dbReference type="GO" id="GO:0004776">
    <property type="term" value="F:succinate-CoA ligase (GDP-forming) activity"/>
    <property type="evidence" value="ECO:0007669"/>
    <property type="project" value="RHEA"/>
</dbReference>
<keyword evidence="11" id="KW-1185">Reference proteome</keyword>
<evidence type="ECO:0000256" key="6">
    <source>
        <dbReference type="ARBA" id="ARBA00022842"/>
    </source>
</evidence>
<keyword evidence="6 7" id="KW-0460">Magnesium</keyword>
<feature type="binding site" evidence="7">
    <location>
        <begin position="52"/>
        <end position="54"/>
    </location>
    <ligand>
        <name>ATP</name>
        <dbReference type="ChEBI" id="CHEBI:30616"/>
    </ligand>
</feature>
<feature type="binding site" evidence="7">
    <location>
        <position position="191"/>
    </location>
    <ligand>
        <name>Mg(2+)</name>
        <dbReference type="ChEBI" id="CHEBI:18420"/>
    </ligand>
</feature>
<dbReference type="PROSITE" id="PS01217">
    <property type="entry name" value="SUCCINYL_COA_LIG_3"/>
    <property type="match status" value="1"/>
</dbReference>
<dbReference type="EC" id="6.2.1.5" evidence="7"/>
<feature type="binding site" evidence="7">
    <location>
        <begin position="313"/>
        <end position="315"/>
    </location>
    <ligand>
        <name>substrate</name>
        <note>ligand shared with subunit alpha</note>
    </ligand>
</feature>
<dbReference type="FunFam" id="3.40.50.261:FF:000001">
    <property type="entry name" value="Succinate--CoA ligase [ADP-forming] subunit beta"/>
    <property type="match status" value="1"/>
</dbReference>
<dbReference type="OrthoDB" id="9802602at2"/>
<comment type="catalytic activity">
    <reaction evidence="7">
        <text>succinate + ATP + CoA = succinyl-CoA + ADP + phosphate</text>
        <dbReference type="Rhea" id="RHEA:17661"/>
        <dbReference type="ChEBI" id="CHEBI:30031"/>
        <dbReference type="ChEBI" id="CHEBI:30616"/>
        <dbReference type="ChEBI" id="CHEBI:43474"/>
        <dbReference type="ChEBI" id="CHEBI:57287"/>
        <dbReference type="ChEBI" id="CHEBI:57292"/>
        <dbReference type="ChEBI" id="CHEBI:456216"/>
        <dbReference type="EC" id="6.2.1.5"/>
    </reaction>
</comment>
<evidence type="ECO:0000256" key="5">
    <source>
        <dbReference type="ARBA" id="ARBA00022741"/>
    </source>
</evidence>
<evidence type="ECO:0000259" key="9">
    <source>
        <dbReference type="PROSITE" id="PS50975"/>
    </source>
</evidence>
<proteinExistence type="inferred from homology"/>
<dbReference type="InterPro" id="IPR011761">
    <property type="entry name" value="ATP-grasp"/>
</dbReference>
<dbReference type="InterPro" id="IPR005811">
    <property type="entry name" value="SUCC_ACL_C"/>
</dbReference>
<comment type="pathway">
    <text evidence="7">Carbohydrate metabolism; tricarboxylic acid cycle; succinate from succinyl-CoA (ligase route): step 1/1.</text>
</comment>
<dbReference type="HOGENOM" id="CLU_037430_0_2_10"/>
<dbReference type="GO" id="GO:0000287">
    <property type="term" value="F:magnesium ion binding"/>
    <property type="evidence" value="ECO:0007669"/>
    <property type="project" value="UniProtKB-UniRule"/>
</dbReference>
<dbReference type="RefSeq" id="WP_013444929.1">
    <property type="nucleotide sequence ID" value="NC_014734.1"/>
</dbReference>
<comment type="catalytic activity">
    <reaction evidence="7">
        <text>GTP + succinate + CoA = succinyl-CoA + GDP + phosphate</text>
        <dbReference type="Rhea" id="RHEA:22120"/>
        <dbReference type="ChEBI" id="CHEBI:30031"/>
        <dbReference type="ChEBI" id="CHEBI:37565"/>
        <dbReference type="ChEBI" id="CHEBI:43474"/>
        <dbReference type="ChEBI" id="CHEBI:57287"/>
        <dbReference type="ChEBI" id="CHEBI:57292"/>
        <dbReference type="ChEBI" id="CHEBI:58189"/>
    </reaction>
</comment>
<evidence type="ECO:0000256" key="1">
    <source>
        <dbReference type="ARBA" id="ARBA00009182"/>
    </source>
</evidence>
<comment type="caution">
    <text evidence="7">Lacks conserved residue(s) required for the propagation of feature annotation.</text>
</comment>
<dbReference type="InterPro" id="IPR017866">
    <property type="entry name" value="Succ-CoA_synthase_bsu_CS"/>
</dbReference>
<dbReference type="KEGG" id="ppn:Palpr_1414"/>
<dbReference type="GO" id="GO:0006104">
    <property type="term" value="P:succinyl-CoA metabolic process"/>
    <property type="evidence" value="ECO:0007669"/>
    <property type="project" value="TreeGrafter"/>
</dbReference>
<dbReference type="PIRSF" id="PIRSF001554">
    <property type="entry name" value="SucCS_beta"/>
    <property type="match status" value="1"/>
</dbReference>
<reference evidence="10 11" key="2">
    <citation type="journal article" date="2011" name="Stand. Genomic Sci.">
        <title>Complete genome sequence of Paludibacter propionicigenes type strain (WB4).</title>
        <authorList>
            <person name="Gronow S."/>
            <person name="Munk C."/>
            <person name="Lapidus A."/>
            <person name="Nolan M."/>
            <person name="Lucas S."/>
            <person name="Hammon N."/>
            <person name="Deshpande S."/>
            <person name="Cheng J.F."/>
            <person name="Tapia R."/>
            <person name="Han C."/>
            <person name="Goodwin L."/>
            <person name="Pitluck S."/>
            <person name="Liolios K."/>
            <person name="Ivanova N."/>
            <person name="Mavromatis K."/>
            <person name="Mikhailova N."/>
            <person name="Pati A."/>
            <person name="Chen A."/>
            <person name="Palaniappan K."/>
            <person name="Land M."/>
            <person name="Hauser L."/>
            <person name="Chang Y.J."/>
            <person name="Jeffries C.D."/>
            <person name="Brambilla E."/>
            <person name="Rohde M."/>
            <person name="Goker M."/>
            <person name="Detter J.C."/>
            <person name="Woyke T."/>
            <person name="Bristow J."/>
            <person name="Eisen J.A."/>
            <person name="Markowitz V."/>
            <person name="Hugenholtz P."/>
            <person name="Kyrpides N.C."/>
            <person name="Klenk H.P."/>
        </authorList>
    </citation>
    <scope>NUCLEOTIDE SEQUENCE [LARGE SCALE GENOMIC DNA]</scope>
    <source>
        <strain evidence="11">DSM 17365 / JCM 13257 / WB4</strain>
    </source>
</reference>
<evidence type="ECO:0000313" key="11">
    <source>
        <dbReference type="Proteomes" id="UP000008718"/>
    </source>
</evidence>
<dbReference type="SUPFAM" id="SSF56059">
    <property type="entry name" value="Glutathione synthetase ATP-binding domain-like"/>
    <property type="match status" value="1"/>
</dbReference>
<dbReference type="InterPro" id="IPR016102">
    <property type="entry name" value="Succinyl-CoA_synth-like"/>
</dbReference>
<dbReference type="Gene3D" id="3.30.1490.20">
    <property type="entry name" value="ATP-grasp fold, A domain"/>
    <property type="match status" value="1"/>
</dbReference>
<comment type="subunit">
    <text evidence="7">Heterotetramer of two alpha and two beta subunits.</text>
</comment>
<protein>
    <recommendedName>
        <fullName evidence="7">Succinate--CoA ligase [ADP-forming] subunit beta</fullName>
        <ecNumber evidence="7">6.2.1.5</ecNumber>
    </recommendedName>
    <alternativeName>
        <fullName evidence="7">Succinyl-CoA synthetase subunit beta</fullName>
        <shortName evidence="7">SCS-beta</shortName>
    </alternativeName>
</protein>
<dbReference type="InterPro" id="IPR013650">
    <property type="entry name" value="ATP-grasp_succ-CoA_synth-type"/>
</dbReference>
<dbReference type="SUPFAM" id="SSF52210">
    <property type="entry name" value="Succinyl-CoA synthetase domains"/>
    <property type="match status" value="1"/>
</dbReference>
<dbReference type="STRING" id="694427.Palpr_1414"/>
<evidence type="ECO:0000256" key="4">
    <source>
        <dbReference type="ARBA" id="ARBA00022723"/>
    </source>
</evidence>
<evidence type="ECO:0000256" key="7">
    <source>
        <dbReference type="HAMAP-Rule" id="MF_00558"/>
    </source>
</evidence>
<gene>
    <name evidence="7" type="primary">sucC</name>
    <name evidence="10" type="ordered locus">Palpr_1414</name>
</gene>
<dbReference type="GO" id="GO:0005524">
    <property type="term" value="F:ATP binding"/>
    <property type="evidence" value="ECO:0007669"/>
    <property type="project" value="UniProtKB-UniRule"/>
</dbReference>
<comment type="similarity">
    <text evidence="1 7">Belongs to the succinate/malate CoA ligase beta subunit family.</text>
</comment>
<reference key="1">
    <citation type="submission" date="2010-11" db="EMBL/GenBank/DDBJ databases">
        <title>The complete genome of Paludibacter propionicigenes DSM 17365.</title>
        <authorList>
            <consortium name="US DOE Joint Genome Institute (JGI-PGF)"/>
            <person name="Lucas S."/>
            <person name="Copeland A."/>
            <person name="Lapidus A."/>
            <person name="Bruce D."/>
            <person name="Goodwin L."/>
            <person name="Pitluck S."/>
            <person name="Kyrpides N."/>
            <person name="Mavromatis K."/>
            <person name="Ivanova N."/>
            <person name="Munk A.C."/>
            <person name="Brettin T."/>
            <person name="Detter J.C."/>
            <person name="Han C."/>
            <person name="Tapia R."/>
            <person name="Land M."/>
            <person name="Hauser L."/>
            <person name="Markowitz V."/>
            <person name="Cheng J.-F."/>
            <person name="Hugenholtz P."/>
            <person name="Woyke T."/>
            <person name="Wu D."/>
            <person name="Gronow S."/>
            <person name="Wellnitz S."/>
            <person name="Brambilla E."/>
            <person name="Klenk H.-P."/>
            <person name="Eisen J.A."/>
        </authorList>
    </citation>
    <scope>NUCLEOTIDE SEQUENCE</scope>
    <source>
        <strain>WB4</strain>
    </source>
</reference>
<evidence type="ECO:0000256" key="8">
    <source>
        <dbReference type="PROSITE-ProRule" id="PRU00409"/>
    </source>
</evidence>
<dbReference type="GO" id="GO:0004775">
    <property type="term" value="F:succinate-CoA ligase (ADP-forming) activity"/>
    <property type="evidence" value="ECO:0007669"/>
    <property type="project" value="UniProtKB-UniRule"/>
</dbReference>
<dbReference type="Pfam" id="PF00549">
    <property type="entry name" value="Ligase_CoA"/>
    <property type="match status" value="1"/>
</dbReference>
<feature type="binding site" evidence="7">
    <location>
        <position position="99"/>
    </location>
    <ligand>
        <name>ATP</name>
        <dbReference type="ChEBI" id="CHEBI:30616"/>
    </ligand>
</feature>
<dbReference type="InterPro" id="IPR005809">
    <property type="entry name" value="Succ_CoA_ligase-like_bsu"/>
</dbReference>
<dbReference type="GO" id="GO:0005829">
    <property type="term" value="C:cytosol"/>
    <property type="evidence" value="ECO:0007669"/>
    <property type="project" value="TreeGrafter"/>
</dbReference>